<dbReference type="SUPFAM" id="SSF54403">
    <property type="entry name" value="Cystatin/monellin"/>
    <property type="match status" value="3"/>
</dbReference>
<name>A0AA36DKR2_CYLNA</name>
<comment type="caution">
    <text evidence="5">The sequence shown here is derived from an EMBL/GenBank/DDBJ whole genome shotgun (WGS) entry which is preliminary data.</text>
</comment>
<dbReference type="GO" id="GO:0004869">
    <property type="term" value="F:cysteine-type endopeptidase inhibitor activity"/>
    <property type="evidence" value="ECO:0007669"/>
    <property type="project" value="UniProtKB-KW"/>
</dbReference>
<dbReference type="CDD" id="cd00042">
    <property type="entry name" value="CY"/>
    <property type="match status" value="3"/>
</dbReference>
<dbReference type="AlphaFoldDB" id="A0AA36DKR2"/>
<dbReference type="GO" id="GO:0031982">
    <property type="term" value="C:vesicle"/>
    <property type="evidence" value="ECO:0007669"/>
    <property type="project" value="TreeGrafter"/>
</dbReference>
<dbReference type="Gene3D" id="3.10.450.10">
    <property type="match status" value="3"/>
</dbReference>
<dbReference type="InterPro" id="IPR046350">
    <property type="entry name" value="Cystatin_sf"/>
</dbReference>
<reference evidence="5" key="1">
    <citation type="submission" date="2023-07" db="EMBL/GenBank/DDBJ databases">
        <authorList>
            <consortium name="CYATHOMIX"/>
        </authorList>
    </citation>
    <scope>NUCLEOTIDE SEQUENCE</scope>
    <source>
        <strain evidence="5">N/A</strain>
    </source>
</reference>
<feature type="domain" description="Cystatin" evidence="4">
    <location>
        <begin position="20"/>
        <end position="137"/>
    </location>
</feature>
<dbReference type="GO" id="GO:0005615">
    <property type="term" value="C:extracellular space"/>
    <property type="evidence" value="ECO:0007669"/>
    <property type="project" value="TreeGrafter"/>
</dbReference>
<organism evidence="5 6">
    <name type="scientific">Cylicocyclus nassatus</name>
    <name type="common">Nematode worm</name>
    <dbReference type="NCBI Taxonomy" id="53992"/>
    <lineage>
        <taxon>Eukaryota</taxon>
        <taxon>Metazoa</taxon>
        <taxon>Ecdysozoa</taxon>
        <taxon>Nematoda</taxon>
        <taxon>Chromadorea</taxon>
        <taxon>Rhabditida</taxon>
        <taxon>Rhabditina</taxon>
        <taxon>Rhabditomorpha</taxon>
        <taxon>Strongyloidea</taxon>
        <taxon>Strongylidae</taxon>
        <taxon>Cylicocyclus</taxon>
    </lineage>
</organism>
<dbReference type="SMART" id="SM00043">
    <property type="entry name" value="CY"/>
    <property type="match status" value="3"/>
</dbReference>
<evidence type="ECO:0000313" key="6">
    <source>
        <dbReference type="Proteomes" id="UP001176961"/>
    </source>
</evidence>
<comment type="similarity">
    <text evidence="1">Belongs to the cystatin family.</text>
</comment>
<gene>
    <name evidence="5" type="ORF">CYNAS_LOCUS152</name>
</gene>
<dbReference type="Proteomes" id="UP001176961">
    <property type="component" value="Unassembled WGS sequence"/>
</dbReference>
<keyword evidence="2" id="KW-0646">Protease inhibitor</keyword>
<dbReference type="EMBL" id="CATQJL010000001">
    <property type="protein sequence ID" value="CAJ0588169.1"/>
    <property type="molecule type" value="Genomic_DNA"/>
</dbReference>
<evidence type="ECO:0000256" key="1">
    <source>
        <dbReference type="ARBA" id="ARBA00009403"/>
    </source>
</evidence>
<feature type="domain" description="Cystatin" evidence="4">
    <location>
        <begin position="141"/>
        <end position="255"/>
    </location>
</feature>
<evidence type="ECO:0000259" key="4">
    <source>
        <dbReference type="SMART" id="SM00043"/>
    </source>
</evidence>
<keyword evidence="6" id="KW-1185">Reference proteome</keyword>
<dbReference type="InterPro" id="IPR000010">
    <property type="entry name" value="Cystatin_dom"/>
</dbReference>
<protein>
    <recommendedName>
        <fullName evidence="4">Cystatin domain-containing protein</fullName>
    </recommendedName>
</protein>
<dbReference type="GO" id="GO:0005737">
    <property type="term" value="C:cytoplasm"/>
    <property type="evidence" value="ECO:0007669"/>
    <property type="project" value="TreeGrafter"/>
</dbReference>
<evidence type="ECO:0000256" key="3">
    <source>
        <dbReference type="ARBA" id="ARBA00022704"/>
    </source>
</evidence>
<dbReference type="PANTHER" id="PTHR46186">
    <property type="entry name" value="CYSTATIN"/>
    <property type="match status" value="1"/>
</dbReference>
<evidence type="ECO:0000313" key="5">
    <source>
        <dbReference type="EMBL" id="CAJ0588169.1"/>
    </source>
</evidence>
<dbReference type="PANTHER" id="PTHR46186:SF2">
    <property type="entry name" value="CYSTATIN"/>
    <property type="match status" value="1"/>
</dbReference>
<keyword evidence="3" id="KW-0789">Thiol protease inhibitor</keyword>
<feature type="domain" description="Cystatin" evidence="4">
    <location>
        <begin position="257"/>
        <end position="373"/>
    </location>
</feature>
<evidence type="ECO:0000256" key="2">
    <source>
        <dbReference type="ARBA" id="ARBA00022690"/>
    </source>
</evidence>
<dbReference type="Pfam" id="PF00031">
    <property type="entry name" value="Cystatin"/>
    <property type="match status" value="2"/>
</dbReference>
<proteinExistence type="inferred from homology"/>
<accession>A0AA36DKR2</accession>
<sequence>MYIIAAFVVIYAVVFTHEAMMTGGKHDQDPIKPEYMEIAWKAAETLNEDAALNSGSHAMLPVEVLKAQTQVVAGVIYELEVLYGESNCTKDNVSLVKLKTNDCKVMDEGRRTIYKIRYYVIPWQNYEKIEVSKVKDTVTATMAGGGQEDDPSRSKYMDIAWKAAKTLNENYGANPGPYAMMPIRVLKAQTHVVSGVIYDLEVLYGESGCRKDEVDLSKLKMANCGVMNKGMAVYKIHYFAKPWKNYEQIQVSKVKDMTTGRKQDQDPSSPEYMDIAWKATKMLNEDSAATASYVMIPMRVVMAKSQVVDGIIYDLRILYGESNCKKNKVDLVNLRTANCRVMLRGKRAVYKIHYYAKPWQNYEQIKVSKMKLSSKAGFNLD</sequence>